<dbReference type="Proteomes" id="UP001054945">
    <property type="component" value="Unassembled WGS sequence"/>
</dbReference>
<dbReference type="AlphaFoldDB" id="A0AAV4UX09"/>
<organism evidence="1 2">
    <name type="scientific">Caerostris extrusa</name>
    <name type="common">Bark spider</name>
    <name type="synonym">Caerostris bankana</name>
    <dbReference type="NCBI Taxonomy" id="172846"/>
    <lineage>
        <taxon>Eukaryota</taxon>
        <taxon>Metazoa</taxon>
        <taxon>Ecdysozoa</taxon>
        <taxon>Arthropoda</taxon>
        <taxon>Chelicerata</taxon>
        <taxon>Arachnida</taxon>
        <taxon>Araneae</taxon>
        <taxon>Araneomorphae</taxon>
        <taxon>Entelegynae</taxon>
        <taxon>Araneoidea</taxon>
        <taxon>Araneidae</taxon>
        <taxon>Caerostris</taxon>
    </lineage>
</organism>
<keyword evidence="2" id="KW-1185">Reference proteome</keyword>
<accession>A0AAV4UX09</accession>
<comment type="caution">
    <text evidence="1">The sequence shown here is derived from an EMBL/GenBank/DDBJ whole genome shotgun (WGS) entry which is preliminary data.</text>
</comment>
<evidence type="ECO:0000313" key="1">
    <source>
        <dbReference type="EMBL" id="GIY62225.1"/>
    </source>
</evidence>
<sequence>MFPYMGCVGQKKEELILCKKMFTIGMCAKKEELILCKIKNVPTIGACHPKNQNLYFVKLKCSHHWDVRQKSAPRTPSTWDVKLKFPTIGMCSRKRRRTYTL</sequence>
<name>A0AAV4UX09_CAEEX</name>
<proteinExistence type="predicted"/>
<reference evidence="1 2" key="1">
    <citation type="submission" date="2021-06" db="EMBL/GenBank/DDBJ databases">
        <title>Caerostris extrusa draft genome.</title>
        <authorList>
            <person name="Kono N."/>
            <person name="Arakawa K."/>
        </authorList>
    </citation>
    <scope>NUCLEOTIDE SEQUENCE [LARGE SCALE GENOMIC DNA]</scope>
</reference>
<gene>
    <name evidence="1" type="ORF">CEXT_590041</name>
</gene>
<dbReference type="EMBL" id="BPLR01013596">
    <property type="protein sequence ID" value="GIY62225.1"/>
    <property type="molecule type" value="Genomic_DNA"/>
</dbReference>
<protein>
    <submittedName>
        <fullName evidence="1">Uncharacterized protein</fullName>
    </submittedName>
</protein>
<evidence type="ECO:0000313" key="2">
    <source>
        <dbReference type="Proteomes" id="UP001054945"/>
    </source>
</evidence>